<dbReference type="EMBL" id="JAXCEH010000008">
    <property type="protein sequence ID" value="MFA1555075.1"/>
    <property type="molecule type" value="Genomic_DNA"/>
</dbReference>
<dbReference type="SUPFAM" id="SSF47336">
    <property type="entry name" value="ACP-like"/>
    <property type="match status" value="1"/>
</dbReference>
<keyword evidence="3" id="KW-1185">Reference proteome</keyword>
<dbReference type="Proteomes" id="UP001569904">
    <property type="component" value="Unassembled WGS sequence"/>
</dbReference>
<proteinExistence type="predicted"/>
<protein>
    <submittedName>
        <fullName evidence="2">Acyl carrier protein</fullName>
    </submittedName>
</protein>
<sequence>MATESAVRERVLEFLGPRLNGHRVADDENIFDLGFVNSLFAMQLLRFIEVDFDISLQSEDLKFENFQTVERIVQTVLKKRLASGM</sequence>
<dbReference type="Gene3D" id="1.10.1200.10">
    <property type="entry name" value="ACP-like"/>
    <property type="match status" value="1"/>
</dbReference>
<dbReference type="RefSeq" id="WP_371941766.1">
    <property type="nucleotide sequence ID" value="NZ_JAXCEH010000008.1"/>
</dbReference>
<evidence type="ECO:0000259" key="1">
    <source>
        <dbReference type="PROSITE" id="PS50075"/>
    </source>
</evidence>
<comment type="caution">
    <text evidence="2">The sequence shown here is derived from an EMBL/GenBank/DDBJ whole genome shotgun (WGS) entry which is preliminary data.</text>
</comment>
<dbReference type="InterPro" id="IPR036736">
    <property type="entry name" value="ACP-like_sf"/>
</dbReference>
<evidence type="ECO:0000313" key="2">
    <source>
        <dbReference type="EMBL" id="MFA1555075.1"/>
    </source>
</evidence>
<gene>
    <name evidence="2" type="ORF">SM436_15405</name>
</gene>
<organism evidence="2 3">
    <name type="scientific">Actinomadura chokoriensis</name>
    <dbReference type="NCBI Taxonomy" id="454156"/>
    <lineage>
        <taxon>Bacteria</taxon>
        <taxon>Bacillati</taxon>
        <taxon>Actinomycetota</taxon>
        <taxon>Actinomycetes</taxon>
        <taxon>Streptosporangiales</taxon>
        <taxon>Thermomonosporaceae</taxon>
        <taxon>Actinomadura</taxon>
    </lineage>
</organism>
<accession>A0ABV4QYT4</accession>
<evidence type="ECO:0000313" key="3">
    <source>
        <dbReference type="Proteomes" id="UP001569904"/>
    </source>
</evidence>
<name>A0ABV4QYT4_9ACTN</name>
<feature type="domain" description="Carrier" evidence="1">
    <location>
        <begin position="1"/>
        <end position="80"/>
    </location>
</feature>
<dbReference type="InterPro" id="IPR009081">
    <property type="entry name" value="PP-bd_ACP"/>
</dbReference>
<dbReference type="Pfam" id="PF00550">
    <property type="entry name" value="PP-binding"/>
    <property type="match status" value="1"/>
</dbReference>
<dbReference type="PROSITE" id="PS50075">
    <property type="entry name" value="CARRIER"/>
    <property type="match status" value="1"/>
</dbReference>
<reference evidence="2 3" key="1">
    <citation type="submission" date="2023-11" db="EMBL/GenBank/DDBJ databases">
        <title>Actinomadura monticuli sp. nov., isolated from volcanic ash.</title>
        <authorList>
            <person name="Lee S.D."/>
            <person name="Yang H."/>
            <person name="Kim I.S."/>
        </authorList>
    </citation>
    <scope>NUCLEOTIDE SEQUENCE [LARGE SCALE GENOMIC DNA]</scope>
    <source>
        <strain evidence="2 3">DSM 45346</strain>
    </source>
</reference>